<protein>
    <submittedName>
        <fullName evidence="4">DNA mismatch repair protein MutT</fullName>
    </submittedName>
</protein>
<dbReference type="PANTHER" id="PTHR43736">
    <property type="entry name" value="ADP-RIBOSE PYROPHOSPHATASE"/>
    <property type="match status" value="1"/>
</dbReference>
<dbReference type="PROSITE" id="PS51462">
    <property type="entry name" value="NUDIX"/>
    <property type="match status" value="1"/>
</dbReference>
<dbReference type="RefSeq" id="WP_189001016.1">
    <property type="nucleotide sequence ID" value="NZ_BMOD01000002.1"/>
</dbReference>
<dbReference type="PROSITE" id="PS00893">
    <property type="entry name" value="NUDIX_BOX"/>
    <property type="match status" value="1"/>
</dbReference>
<dbReference type="InterPro" id="IPR000086">
    <property type="entry name" value="NUDIX_hydrolase_dom"/>
</dbReference>
<dbReference type="Proteomes" id="UP000632222">
    <property type="component" value="Unassembled WGS sequence"/>
</dbReference>
<dbReference type="PRINTS" id="PR00502">
    <property type="entry name" value="NUDIXFAMILY"/>
</dbReference>
<dbReference type="InterPro" id="IPR015797">
    <property type="entry name" value="NUDIX_hydrolase-like_dom_sf"/>
</dbReference>
<organism evidence="4 5">
    <name type="scientific">Deinococcus roseus</name>
    <dbReference type="NCBI Taxonomy" id="392414"/>
    <lineage>
        <taxon>Bacteria</taxon>
        <taxon>Thermotogati</taxon>
        <taxon>Deinococcota</taxon>
        <taxon>Deinococci</taxon>
        <taxon>Deinococcales</taxon>
        <taxon>Deinococcaceae</taxon>
        <taxon>Deinococcus</taxon>
    </lineage>
</organism>
<comment type="similarity">
    <text evidence="2">Belongs to the Nudix hydrolase family.</text>
</comment>
<dbReference type="InterPro" id="IPR020476">
    <property type="entry name" value="Nudix_hydrolase"/>
</dbReference>
<evidence type="ECO:0000256" key="2">
    <source>
        <dbReference type="RuleBase" id="RU003476"/>
    </source>
</evidence>
<proteinExistence type="inferred from homology"/>
<reference evidence="5" key="1">
    <citation type="journal article" date="2019" name="Int. J. Syst. Evol. Microbiol.">
        <title>The Global Catalogue of Microorganisms (GCM) 10K type strain sequencing project: providing services to taxonomists for standard genome sequencing and annotation.</title>
        <authorList>
            <consortium name="The Broad Institute Genomics Platform"/>
            <consortium name="The Broad Institute Genome Sequencing Center for Infectious Disease"/>
            <person name="Wu L."/>
            <person name="Ma J."/>
        </authorList>
    </citation>
    <scope>NUCLEOTIDE SEQUENCE [LARGE SCALE GENOMIC DNA]</scope>
    <source>
        <strain evidence="5">JCM 14370</strain>
    </source>
</reference>
<feature type="domain" description="Nudix hydrolase" evidence="3">
    <location>
        <begin position="11"/>
        <end position="140"/>
    </location>
</feature>
<evidence type="ECO:0000313" key="4">
    <source>
        <dbReference type="EMBL" id="GGJ26447.1"/>
    </source>
</evidence>
<evidence type="ECO:0000259" key="3">
    <source>
        <dbReference type="PROSITE" id="PS51462"/>
    </source>
</evidence>
<dbReference type="SUPFAM" id="SSF55811">
    <property type="entry name" value="Nudix"/>
    <property type="match status" value="1"/>
</dbReference>
<comment type="caution">
    <text evidence="4">The sequence shown here is derived from an EMBL/GenBank/DDBJ whole genome shotgun (WGS) entry which is preliminary data.</text>
</comment>
<sequence length="148" mass="16633">MQFDESYTLTPTARAAGCLILDGQRRILLVQQAKDPFKGLWHLPMGTIEVGEPPEVAAVREALEEAGVQVRLTSFLNTYLGRYSDGGLVQRFVWLAEILPGEVIPDAPNDEILARRFFSPAEFLELYRAGQVRMHHTLLAHQEALGRF</sequence>
<evidence type="ECO:0000313" key="5">
    <source>
        <dbReference type="Proteomes" id="UP000632222"/>
    </source>
</evidence>
<dbReference type="PANTHER" id="PTHR43736:SF1">
    <property type="entry name" value="DIHYDRONEOPTERIN TRIPHOSPHATE DIPHOSPHATASE"/>
    <property type="match status" value="1"/>
</dbReference>
<accession>A0ABQ2CW56</accession>
<name>A0ABQ2CW56_9DEIO</name>
<dbReference type="EMBL" id="BMOD01000002">
    <property type="protein sequence ID" value="GGJ26447.1"/>
    <property type="molecule type" value="Genomic_DNA"/>
</dbReference>
<dbReference type="Gene3D" id="3.90.79.10">
    <property type="entry name" value="Nucleoside Triphosphate Pyrophosphohydrolase"/>
    <property type="match status" value="1"/>
</dbReference>
<keyword evidence="1 2" id="KW-0378">Hydrolase</keyword>
<keyword evidence="5" id="KW-1185">Reference proteome</keyword>
<gene>
    <name evidence="4" type="ORF">GCM10008938_10800</name>
</gene>
<dbReference type="InterPro" id="IPR020084">
    <property type="entry name" value="NUDIX_hydrolase_CS"/>
</dbReference>
<dbReference type="Pfam" id="PF00293">
    <property type="entry name" value="NUDIX"/>
    <property type="match status" value="1"/>
</dbReference>
<evidence type="ECO:0000256" key="1">
    <source>
        <dbReference type="ARBA" id="ARBA00022801"/>
    </source>
</evidence>